<evidence type="ECO:0000256" key="7">
    <source>
        <dbReference type="RuleBase" id="RU363032"/>
    </source>
</evidence>
<keyword evidence="10" id="KW-1185">Reference proteome</keyword>
<feature type="domain" description="ABC transmembrane type-1" evidence="8">
    <location>
        <begin position="96"/>
        <end position="311"/>
    </location>
</feature>
<feature type="transmembrane region" description="Helical" evidence="7">
    <location>
        <begin position="288"/>
        <end position="311"/>
    </location>
</feature>
<dbReference type="SUPFAM" id="SSF161098">
    <property type="entry name" value="MetI-like"/>
    <property type="match status" value="1"/>
</dbReference>
<accession>A0A285N4F7</accession>
<evidence type="ECO:0000259" key="8">
    <source>
        <dbReference type="PROSITE" id="PS50928"/>
    </source>
</evidence>
<dbReference type="OrthoDB" id="9773221at2"/>
<evidence type="ECO:0000313" key="9">
    <source>
        <dbReference type="EMBL" id="SNZ02611.1"/>
    </source>
</evidence>
<feature type="transmembrane region" description="Helical" evidence="7">
    <location>
        <begin position="185"/>
        <end position="207"/>
    </location>
</feature>
<dbReference type="Gene3D" id="1.10.3720.10">
    <property type="entry name" value="MetI-like"/>
    <property type="match status" value="1"/>
</dbReference>
<protein>
    <submittedName>
        <fullName evidence="9">Peptide/nickel transport system permease protein</fullName>
    </submittedName>
</protein>
<feature type="transmembrane region" description="Helical" evidence="7">
    <location>
        <begin position="135"/>
        <end position="157"/>
    </location>
</feature>
<evidence type="ECO:0000256" key="5">
    <source>
        <dbReference type="ARBA" id="ARBA00022989"/>
    </source>
</evidence>
<feature type="transmembrane region" description="Helical" evidence="7">
    <location>
        <begin position="12"/>
        <end position="30"/>
    </location>
</feature>
<gene>
    <name evidence="9" type="ORF">SAMN06265182_0163</name>
</gene>
<dbReference type="AlphaFoldDB" id="A0A285N4F7"/>
<dbReference type="Pfam" id="PF19300">
    <property type="entry name" value="BPD_transp_1_N"/>
    <property type="match status" value="1"/>
</dbReference>
<evidence type="ECO:0000256" key="2">
    <source>
        <dbReference type="ARBA" id="ARBA00022448"/>
    </source>
</evidence>
<dbReference type="CDD" id="cd06261">
    <property type="entry name" value="TM_PBP2"/>
    <property type="match status" value="1"/>
</dbReference>
<keyword evidence="3" id="KW-1003">Cell membrane</keyword>
<proteinExistence type="inferred from homology"/>
<dbReference type="InterPro" id="IPR045621">
    <property type="entry name" value="BPD_transp_1_N"/>
</dbReference>
<keyword evidence="5 7" id="KW-1133">Transmembrane helix</keyword>
<dbReference type="GO" id="GO:0005886">
    <property type="term" value="C:plasma membrane"/>
    <property type="evidence" value="ECO:0007669"/>
    <property type="project" value="UniProtKB-SubCell"/>
</dbReference>
<evidence type="ECO:0000256" key="4">
    <source>
        <dbReference type="ARBA" id="ARBA00022692"/>
    </source>
</evidence>
<evidence type="ECO:0000256" key="3">
    <source>
        <dbReference type="ARBA" id="ARBA00022475"/>
    </source>
</evidence>
<feature type="transmembrane region" description="Helical" evidence="7">
    <location>
        <begin position="100"/>
        <end position="123"/>
    </location>
</feature>
<comment type="subcellular location">
    <subcellularLocation>
        <location evidence="1 7">Cell membrane</location>
        <topology evidence="1 7">Multi-pass membrane protein</topology>
    </subcellularLocation>
</comment>
<name>A0A285N4F7_9AQUI</name>
<keyword evidence="2 7" id="KW-0813">Transport</keyword>
<dbReference type="PANTHER" id="PTHR30465:SF0">
    <property type="entry name" value="OLIGOPEPTIDE TRANSPORT SYSTEM PERMEASE PROTEIN APPB"/>
    <property type="match status" value="1"/>
</dbReference>
<reference evidence="10" key="1">
    <citation type="submission" date="2017-09" db="EMBL/GenBank/DDBJ databases">
        <authorList>
            <person name="Varghese N."/>
            <person name="Submissions S."/>
        </authorList>
    </citation>
    <scope>NUCLEOTIDE SEQUENCE [LARGE SCALE GENOMIC DNA]</scope>
    <source>
        <strain evidence="10">DSM 15103</strain>
    </source>
</reference>
<evidence type="ECO:0000313" key="10">
    <source>
        <dbReference type="Proteomes" id="UP000219036"/>
    </source>
</evidence>
<dbReference type="Pfam" id="PF00528">
    <property type="entry name" value="BPD_transp_1"/>
    <property type="match status" value="1"/>
</dbReference>
<dbReference type="Proteomes" id="UP000219036">
    <property type="component" value="Unassembled WGS sequence"/>
</dbReference>
<evidence type="ECO:0000256" key="1">
    <source>
        <dbReference type="ARBA" id="ARBA00004651"/>
    </source>
</evidence>
<sequence length="328" mass="36750">MFLYVIRRLIQMIPLVIGITFISFLIIQLAPGNYLDQLKMNPQISKETLKELERAYGLDKPLLVQYFKWLVNALKFDLGYSFSYHVPVLELIKERVGNTLFLSITSAVLAWGLAVPLGIWAALNPNRWIDKFIQLFSFTFMSIPNFFLAFLLLFVAVKTGIFPTGGATSPDYDQLSIWGKIADRLWHVSLPAFVLAIGSLAGLVRLVRSAMIESLQSEYVMFARARGLPEKEVIYKHALKNALNPFITLLGFEIASLLSGAALIEIIVNWPGMGMLMLDAVLAQDLYLVMGGLYIGAIMLIIGNLIADILLAKLDPRVRQREIEGVLK</sequence>
<dbReference type="GO" id="GO:0055085">
    <property type="term" value="P:transmembrane transport"/>
    <property type="evidence" value="ECO:0007669"/>
    <property type="project" value="InterPro"/>
</dbReference>
<dbReference type="PROSITE" id="PS50928">
    <property type="entry name" value="ABC_TM1"/>
    <property type="match status" value="1"/>
</dbReference>
<comment type="similarity">
    <text evidence="7">Belongs to the binding-protein-dependent transport system permease family.</text>
</comment>
<dbReference type="EMBL" id="OBEI01000001">
    <property type="protein sequence ID" value="SNZ02611.1"/>
    <property type="molecule type" value="Genomic_DNA"/>
</dbReference>
<dbReference type="RefSeq" id="WP_096999366.1">
    <property type="nucleotide sequence ID" value="NZ_OBEI01000001.1"/>
</dbReference>
<evidence type="ECO:0000256" key="6">
    <source>
        <dbReference type="ARBA" id="ARBA00023136"/>
    </source>
</evidence>
<feature type="transmembrane region" description="Helical" evidence="7">
    <location>
        <begin position="246"/>
        <end position="268"/>
    </location>
</feature>
<keyword evidence="6 7" id="KW-0472">Membrane</keyword>
<dbReference type="PANTHER" id="PTHR30465">
    <property type="entry name" value="INNER MEMBRANE ABC TRANSPORTER"/>
    <property type="match status" value="1"/>
</dbReference>
<dbReference type="InterPro" id="IPR000515">
    <property type="entry name" value="MetI-like"/>
</dbReference>
<organism evidence="9 10">
    <name type="scientific">Persephonella hydrogeniphila</name>
    <dbReference type="NCBI Taxonomy" id="198703"/>
    <lineage>
        <taxon>Bacteria</taxon>
        <taxon>Pseudomonadati</taxon>
        <taxon>Aquificota</taxon>
        <taxon>Aquificia</taxon>
        <taxon>Aquificales</taxon>
        <taxon>Hydrogenothermaceae</taxon>
        <taxon>Persephonella</taxon>
    </lineage>
</organism>
<dbReference type="InterPro" id="IPR035906">
    <property type="entry name" value="MetI-like_sf"/>
</dbReference>
<keyword evidence="4 7" id="KW-0812">Transmembrane</keyword>